<dbReference type="PANTHER" id="PTHR37938:SF1">
    <property type="entry name" value="BLL0215 PROTEIN"/>
    <property type="match status" value="1"/>
</dbReference>
<evidence type="ECO:0000313" key="4">
    <source>
        <dbReference type="Proteomes" id="UP001165341"/>
    </source>
</evidence>
<gene>
    <name evidence="3" type="ORF">MQH31_11235</name>
</gene>
<evidence type="ECO:0000259" key="2">
    <source>
        <dbReference type="Pfam" id="PF03703"/>
    </source>
</evidence>
<keyword evidence="1" id="KW-0472">Membrane</keyword>
<reference evidence="3" key="1">
    <citation type="submission" date="2022-03" db="EMBL/GenBank/DDBJ databases">
        <title>Cryobacterium sp. nov. strain ZS14-85, isolated from Antarctic soil.</title>
        <authorList>
            <person name="Li J."/>
            <person name="Niu G."/>
        </authorList>
    </citation>
    <scope>NUCLEOTIDE SEQUENCE</scope>
    <source>
        <strain evidence="3">ZS14-85</strain>
    </source>
</reference>
<proteinExistence type="predicted"/>
<accession>A0AA41QYQ8</accession>
<dbReference type="InterPro" id="IPR005182">
    <property type="entry name" value="YdbS-like_PH"/>
</dbReference>
<evidence type="ECO:0000313" key="3">
    <source>
        <dbReference type="EMBL" id="MCI4658381.1"/>
    </source>
</evidence>
<dbReference type="PANTHER" id="PTHR37938">
    <property type="entry name" value="BLL0215 PROTEIN"/>
    <property type="match status" value="1"/>
</dbReference>
<dbReference type="Proteomes" id="UP001165341">
    <property type="component" value="Unassembled WGS sequence"/>
</dbReference>
<organism evidence="3 4">
    <name type="scientific">Cryobacterium zhongshanensis</name>
    <dbReference type="NCBI Taxonomy" id="2928153"/>
    <lineage>
        <taxon>Bacteria</taxon>
        <taxon>Bacillati</taxon>
        <taxon>Actinomycetota</taxon>
        <taxon>Actinomycetes</taxon>
        <taxon>Micrococcales</taxon>
        <taxon>Microbacteriaceae</taxon>
        <taxon>Cryobacterium</taxon>
    </lineage>
</organism>
<sequence length="186" mass="20720">MTNNRGTGPADPAAPTERVVAALRPHGRVLFWPTLALLGVCTATGYFYGNLAEPWQDSALLGVASAAVVLLWLLPLASWLNRRYTITTRRIIFRRGFFVRTRQELLHSRGYDVSVRTTWLQTLSGSGDVIIASGSERPLVLKDVPNATLVQRVLHDLIEQSQTGFDSRRREESAFAADQTTIWNGR</sequence>
<keyword evidence="1" id="KW-1133">Transmembrane helix</keyword>
<comment type="caution">
    <text evidence="3">The sequence shown here is derived from an EMBL/GenBank/DDBJ whole genome shotgun (WGS) entry which is preliminary data.</text>
</comment>
<dbReference type="EMBL" id="JALGAR010000002">
    <property type="protein sequence ID" value="MCI4658381.1"/>
    <property type="molecule type" value="Genomic_DNA"/>
</dbReference>
<dbReference type="RefSeq" id="WP_241976440.1">
    <property type="nucleotide sequence ID" value="NZ_JALGAR010000002.1"/>
</dbReference>
<keyword evidence="4" id="KW-1185">Reference proteome</keyword>
<feature type="transmembrane region" description="Helical" evidence="1">
    <location>
        <begin position="29"/>
        <end position="48"/>
    </location>
</feature>
<protein>
    <submittedName>
        <fullName evidence="3">PH domain-containing protein</fullName>
    </submittedName>
</protein>
<keyword evidence="1" id="KW-0812">Transmembrane</keyword>
<feature type="domain" description="YdbS-like PH" evidence="2">
    <location>
        <begin position="79"/>
        <end position="151"/>
    </location>
</feature>
<dbReference type="Pfam" id="PF03703">
    <property type="entry name" value="bPH_2"/>
    <property type="match status" value="1"/>
</dbReference>
<evidence type="ECO:0000256" key="1">
    <source>
        <dbReference type="SAM" id="Phobius"/>
    </source>
</evidence>
<feature type="transmembrane region" description="Helical" evidence="1">
    <location>
        <begin position="60"/>
        <end position="80"/>
    </location>
</feature>
<name>A0AA41QYQ8_9MICO</name>
<dbReference type="AlphaFoldDB" id="A0AA41QYQ8"/>